<evidence type="ECO:0000256" key="1">
    <source>
        <dbReference type="SAM" id="MobiDB-lite"/>
    </source>
</evidence>
<name>A0A9Q3GP59_9BASI</name>
<dbReference type="EMBL" id="AVOT02003887">
    <property type="protein sequence ID" value="MBW0474863.1"/>
    <property type="molecule type" value="Genomic_DNA"/>
</dbReference>
<evidence type="ECO:0000313" key="2">
    <source>
        <dbReference type="EMBL" id="MBW0474863.1"/>
    </source>
</evidence>
<reference evidence="2" key="1">
    <citation type="submission" date="2021-03" db="EMBL/GenBank/DDBJ databases">
        <title>Draft genome sequence of rust myrtle Austropuccinia psidii MF-1, a brazilian biotype.</title>
        <authorList>
            <person name="Quecine M.C."/>
            <person name="Pachon D.M.R."/>
            <person name="Bonatelli M.L."/>
            <person name="Correr F.H."/>
            <person name="Franceschini L.M."/>
            <person name="Leite T.F."/>
            <person name="Margarido G.R.A."/>
            <person name="Almeida C.A."/>
            <person name="Ferrarezi J.A."/>
            <person name="Labate C.A."/>
        </authorList>
    </citation>
    <scope>NUCLEOTIDE SEQUENCE</scope>
    <source>
        <strain evidence="2">MF-1</strain>
    </source>
</reference>
<keyword evidence="3" id="KW-1185">Reference proteome</keyword>
<gene>
    <name evidence="2" type="ORF">O181_014578</name>
</gene>
<evidence type="ECO:0008006" key="4">
    <source>
        <dbReference type="Google" id="ProtNLM"/>
    </source>
</evidence>
<feature type="compositionally biased region" description="Polar residues" evidence="1">
    <location>
        <begin position="117"/>
        <end position="132"/>
    </location>
</feature>
<proteinExistence type="predicted"/>
<organism evidence="2 3">
    <name type="scientific">Austropuccinia psidii MF-1</name>
    <dbReference type="NCBI Taxonomy" id="1389203"/>
    <lineage>
        <taxon>Eukaryota</taxon>
        <taxon>Fungi</taxon>
        <taxon>Dikarya</taxon>
        <taxon>Basidiomycota</taxon>
        <taxon>Pucciniomycotina</taxon>
        <taxon>Pucciniomycetes</taxon>
        <taxon>Pucciniales</taxon>
        <taxon>Sphaerophragmiaceae</taxon>
        <taxon>Austropuccinia</taxon>
    </lineage>
</organism>
<accession>A0A9Q3GP59</accession>
<sequence length="212" mass="24479">MKILPTCSIMGSYLKPNASLCLVSQELNNLRIKESGHVSLYIAEFRTLMSRTGDWGDRDFMHHYSRVLESRILDQLTSYTGSFDTIQELMEFTLKLDTRYHERQKKKGSHQEKNPPVSGSNFSRPPQDSSSKSTHHMKNRKDNQFQVSNDKPHSALLNKEKKLIGCEKERRINKGYVLIVVERNQLKNSSRDLRASLGHQQASLESRENTEL</sequence>
<dbReference type="Proteomes" id="UP000765509">
    <property type="component" value="Unassembled WGS sequence"/>
</dbReference>
<evidence type="ECO:0000313" key="3">
    <source>
        <dbReference type="Proteomes" id="UP000765509"/>
    </source>
</evidence>
<comment type="caution">
    <text evidence="2">The sequence shown here is derived from an EMBL/GenBank/DDBJ whole genome shotgun (WGS) entry which is preliminary data.</text>
</comment>
<feature type="region of interest" description="Disordered" evidence="1">
    <location>
        <begin position="101"/>
        <end position="156"/>
    </location>
</feature>
<protein>
    <recommendedName>
        <fullName evidence="4">Retrotransposon gag domain-containing protein</fullName>
    </recommendedName>
</protein>
<dbReference type="OrthoDB" id="5582182at2759"/>
<dbReference type="AlphaFoldDB" id="A0A9Q3GP59"/>